<dbReference type="InterPro" id="IPR036682">
    <property type="entry name" value="OS_D_A10/PebIII_sf"/>
</dbReference>
<feature type="signal peptide" evidence="1">
    <location>
        <begin position="1"/>
        <end position="20"/>
    </location>
</feature>
<evidence type="ECO:0000256" key="1">
    <source>
        <dbReference type="SAM" id="SignalP"/>
    </source>
</evidence>
<keyword evidence="3" id="KW-1185">Reference proteome</keyword>
<dbReference type="Gene3D" id="1.10.2080.10">
    <property type="entry name" value="Insect odorant-binding protein A10/Ejaculatory bulb-specific protein 3"/>
    <property type="match status" value="1"/>
</dbReference>
<dbReference type="InterPro" id="IPR005055">
    <property type="entry name" value="A10/PebIII"/>
</dbReference>
<organism evidence="2 3">
    <name type="scientific">Xylocopa violacea</name>
    <name type="common">Violet carpenter bee</name>
    <name type="synonym">Apis violacea</name>
    <dbReference type="NCBI Taxonomy" id="135666"/>
    <lineage>
        <taxon>Eukaryota</taxon>
        <taxon>Metazoa</taxon>
        <taxon>Ecdysozoa</taxon>
        <taxon>Arthropoda</taxon>
        <taxon>Hexapoda</taxon>
        <taxon>Insecta</taxon>
        <taxon>Pterygota</taxon>
        <taxon>Neoptera</taxon>
        <taxon>Endopterygota</taxon>
        <taxon>Hymenoptera</taxon>
        <taxon>Apocrita</taxon>
        <taxon>Aculeata</taxon>
        <taxon>Apoidea</taxon>
        <taxon>Anthophila</taxon>
        <taxon>Apidae</taxon>
        <taxon>Xylocopa</taxon>
        <taxon>Xylocopa</taxon>
    </lineage>
</organism>
<accession>A0ABP1NXQ2</accession>
<evidence type="ECO:0000313" key="3">
    <source>
        <dbReference type="Proteomes" id="UP001642520"/>
    </source>
</evidence>
<dbReference type="PANTHER" id="PTHR11257">
    <property type="entry name" value="CHEMOSENSORY PROTEIN-RELATED"/>
    <property type="match status" value="1"/>
</dbReference>
<comment type="caution">
    <text evidence="2">The sequence shown here is derived from an EMBL/GenBank/DDBJ whole genome shotgun (WGS) entry which is preliminary data.</text>
</comment>
<gene>
    <name evidence="2" type="ORF">XYLVIOL_LOCUS7424</name>
</gene>
<evidence type="ECO:0000313" key="2">
    <source>
        <dbReference type="EMBL" id="CAL7945808.1"/>
    </source>
</evidence>
<feature type="chain" id="PRO_5047242472" evidence="1">
    <location>
        <begin position="21"/>
        <end position="106"/>
    </location>
</feature>
<proteinExistence type="predicted"/>
<dbReference type="EMBL" id="CAXAJV020001294">
    <property type="protein sequence ID" value="CAL7945808.1"/>
    <property type="molecule type" value="Genomic_DNA"/>
</dbReference>
<reference evidence="2 3" key="1">
    <citation type="submission" date="2024-08" db="EMBL/GenBank/DDBJ databases">
        <authorList>
            <person name="Will J Nash"/>
            <person name="Angela Man"/>
            <person name="Seanna McTaggart"/>
            <person name="Kendall Baker"/>
            <person name="Tom Barker"/>
            <person name="Leah Catchpole"/>
            <person name="Alex Durrant"/>
            <person name="Karim Gharbi"/>
            <person name="Naomi Irish"/>
            <person name="Gemy Kaithakottil"/>
            <person name="Debby Ku"/>
            <person name="Aaliyah Providence"/>
            <person name="Felix Shaw"/>
            <person name="David Swarbreck"/>
            <person name="Chris Watkins"/>
            <person name="Ann M. McCartney"/>
            <person name="Giulio Formenti"/>
            <person name="Alice Mouton"/>
            <person name="Noel Vella"/>
            <person name="Bjorn M von Reumont"/>
            <person name="Adriana Vella"/>
            <person name="Wilfried Haerty"/>
        </authorList>
    </citation>
    <scope>NUCLEOTIDE SEQUENCE [LARGE SCALE GENOMIC DNA]</scope>
</reference>
<dbReference type="SUPFAM" id="SSF100910">
    <property type="entry name" value="Chemosensory protein Csp2"/>
    <property type="match status" value="1"/>
</dbReference>
<sequence>MKTQILFLFAIFALMTFAEAQNISKLLMDKRYVQRQINCILGRGHCDIIGRKISELLPEAVYNHCQRCTPQQGAHARMLIVFMQQNYPQEWHLILQRYAAMRYYTN</sequence>
<keyword evidence="1" id="KW-0732">Signal</keyword>
<name>A0ABP1NXQ2_XYLVO</name>
<protein>
    <submittedName>
        <fullName evidence="2">Uncharacterized protein</fullName>
    </submittedName>
</protein>
<dbReference type="Pfam" id="PF03392">
    <property type="entry name" value="OS-D"/>
    <property type="match status" value="1"/>
</dbReference>
<dbReference type="Proteomes" id="UP001642520">
    <property type="component" value="Unassembled WGS sequence"/>
</dbReference>